<dbReference type="RefSeq" id="WP_394831765.1">
    <property type="nucleotide sequence ID" value="NZ_CP089929.1"/>
</dbReference>
<protein>
    <submittedName>
        <fullName evidence="5">LuxR C-terminal-related transcriptional regulator</fullName>
    </submittedName>
</protein>
<dbReference type="Proteomes" id="UP001374803">
    <property type="component" value="Chromosome"/>
</dbReference>
<organism evidence="5 6">
    <name type="scientific">Pendulispora rubella</name>
    <dbReference type="NCBI Taxonomy" id="2741070"/>
    <lineage>
        <taxon>Bacteria</taxon>
        <taxon>Pseudomonadati</taxon>
        <taxon>Myxococcota</taxon>
        <taxon>Myxococcia</taxon>
        <taxon>Myxococcales</taxon>
        <taxon>Sorangiineae</taxon>
        <taxon>Pendulisporaceae</taxon>
        <taxon>Pendulispora</taxon>
    </lineage>
</organism>
<dbReference type="InterPro" id="IPR036388">
    <property type="entry name" value="WH-like_DNA-bd_sf"/>
</dbReference>
<evidence type="ECO:0000259" key="4">
    <source>
        <dbReference type="PROSITE" id="PS50043"/>
    </source>
</evidence>
<dbReference type="PROSITE" id="PS50043">
    <property type="entry name" value="HTH_LUXR_2"/>
    <property type="match status" value="1"/>
</dbReference>
<sequence>MTRRSPVDPPRDLLTAREKEVLEHVARDQTNQEIADALGISIYTVKALLRKIHEKLGVSTRGGAVAAAIRKGLIAK</sequence>
<dbReference type="Pfam" id="PF00196">
    <property type="entry name" value="GerE"/>
    <property type="match status" value="1"/>
</dbReference>
<dbReference type="SUPFAM" id="SSF46894">
    <property type="entry name" value="C-terminal effector domain of the bipartite response regulators"/>
    <property type="match status" value="1"/>
</dbReference>
<keyword evidence="1" id="KW-0805">Transcription regulation</keyword>
<dbReference type="PANTHER" id="PTHR44688:SF16">
    <property type="entry name" value="DNA-BINDING TRANSCRIPTIONAL ACTIVATOR DEVR_DOSR"/>
    <property type="match status" value="1"/>
</dbReference>
<dbReference type="Gene3D" id="1.10.10.10">
    <property type="entry name" value="Winged helix-like DNA-binding domain superfamily/Winged helix DNA-binding domain"/>
    <property type="match status" value="1"/>
</dbReference>
<accession>A0ABZ2KTY3</accession>
<evidence type="ECO:0000256" key="2">
    <source>
        <dbReference type="ARBA" id="ARBA00023125"/>
    </source>
</evidence>
<dbReference type="InterPro" id="IPR000792">
    <property type="entry name" value="Tscrpt_reg_LuxR_C"/>
</dbReference>
<name>A0ABZ2KTY3_9BACT</name>
<feature type="domain" description="HTH luxR-type" evidence="4">
    <location>
        <begin position="7"/>
        <end position="72"/>
    </location>
</feature>
<evidence type="ECO:0000256" key="3">
    <source>
        <dbReference type="ARBA" id="ARBA00023163"/>
    </source>
</evidence>
<dbReference type="EMBL" id="CP089983">
    <property type="protein sequence ID" value="WXB02138.1"/>
    <property type="molecule type" value="Genomic_DNA"/>
</dbReference>
<evidence type="ECO:0000313" key="6">
    <source>
        <dbReference type="Proteomes" id="UP001374803"/>
    </source>
</evidence>
<dbReference type="PRINTS" id="PR00038">
    <property type="entry name" value="HTHLUXR"/>
</dbReference>
<evidence type="ECO:0000313" key="5">
    <source>
        <dbReference type="EMBL" id="WXB02138.1"/>
    </source>
</evidence>
<evidence type="ECO:0000256" key="1">
    <source>
        <dbReference type="ARBA" id="ARBA00023015"/>
    </source>
</evidence>
<keyword evidence="2" id="KW-0238">DNA-binding</keyword>
<reference evidence="5" key="1">
    <citation type="submission" date="2021-12" db="EMBL/GenBank/DDBJ databases">
        <title>Discovery of the Pendulisporaceae a myxobacterial family with distinct sporulation behavior and unique specialized metabolism.</title>
        <authorList>
            <person name="Garcia R."/>
            <person name="Popoff A."/>
            <person name="Bader C.D."/>
            <person name="Loehr J."/>
            <person name="Walesch S."/>
            <person name="Walt C."/>
            <person name="Boldt J."/>
            <person name="Bunk B."/>
            <person name="Haeckl F.J.F.P.J."/>
            <person name="Gunesch A.P."/>
            <person name="Birkelbach J."/>
            <person name="Nuebel U."/>
            <person name="Pietschmann T."/>
            <person name="Bach T."/>
            <person name="Mueller R."/>
        </authorList>
    </citation>
    <scope>NUCLEOTIDE SEQUENCE</scope>
    <source>
        <strain evidence="5">MSr11367</strain>
    </source>
</reference>
<gene>
    <name evidence="5" type="ORF">LVJ94_35140</name>
</gene>
<keyword evidence="6" id="KW-1185">Reference proteome</keyword>
<dbReference type="CDD" id="cd06170">
    <property type="entry name" value="LuxR_C_like"/>
    <property type="match status" value="1"/>
</dbReference>
<proteinExistence type="predicted"/>
<dbReference type="PANTHER" id="PTHR44688">
    <property type="entry name" value="DNA-BINDING TRANSCRIPTIONAL ACTIVATOR DEVR_DOSR"/>
    <property type="match status" value="1"/>
</dbReference>
<keyword evidence="3" id="KW-0804">Transcription</keyword>
<dbReference type="SMART" id="SM00421">
    <property type="entry name" value="HTH_LUXR"/>
    <property type="match status" value="1"/>
</dbReference>
<dbReference type="InterPro" id="IPR016032">
    <property type="entry name" value="Sig_transdc_resp-reg_C-effctor"/>
</dbReference>